<reference evidence="7" key="1">
    <citation type="journal article" date="2015" name="Nature">
        <title>Complex archaea that bridge the gap between prokaryotes and eukaryotes.</title>
        <authorList>
            <person name="Spang A."/>
            <person name="Saw J.H."/>
            <person name="Jorgensen S.L."/>
            <person name="Zaremba-Niedzwiedzka K."/>
            <person name="Martijn J."/>
            <person name="Lind A.E."/>
            <person name="van Eijk R."/>
            <person name="Schleper C."/>
            <person name="Guy L."/>
            <person name="Ettema T.J."/>
        </authorList>
    </citation>
    <scope>NUCLEOTIDE SEQUENCE</scope>
</reference>
<keyword evidence="2" id="KW-1003">Cell membrane</keyword>
<organism evidence="7">
    <name type="scientific">marine sediment metagenome</name>
    <dbReference type="NCBI Taxonomy" id="412755"/>
    <lineage>
        <taxon>unclassified sequences</taxon>
        <taxon>metagenomes</taxon>
        <taxon>ecological metagenomes</taxon>
    </lineage>
</organism>
<dbReference type="EMBL" id="LAZR01000973">
    <property type="protein sequence ID" value="KKN53408.1"/>
    <property type="molecule type" value="Genomic_DNA"/>
</dbReference>
<dbReference type="Pfam" id="PF03279">
    <property type="entry name" value="Lip_A_acyltrans"/>
    <property type="match status" value="1"/>
</dbReference>
<proteinExistence type="predicted"/>
<dbReference type="GO" id="GO:0008610">
    <property type="term" value="P:lipid biosynthetic process"/>
    <property type="evidence" value="ECO:0007669"/>
    <property type="project" value="UniProtKB-ARBA"/>
</dbReference>
<dbReference type="InterPro" id="IPR004960">
    <property type="entry name" value="LipA_acyltrans"/>
</dbReference>
<keyword evidence="4" id="KW-0808">Transferase</keyword>
<keyword evidence="6" id="KW-0012">Acyltransferase</keyword>
<evidence type="ECO:0000313" key="7">
    <source>
        <dbReference type="EMBL" id="KKN53408.1"/>
    </source>
</evidence>
<comment type="caution">
    <text evidence="7">The sequence shown here is derived from an EMBL/GenBank/DDBJ whole genome shotgun (WGS) entry which is preliminary data.</text>
</comment>
<evidence type="ECO:0000256" key="5">
    <source>
        <dbReference type="ARBA" id="ARBA00023136"/>
    </source>
</evidence>
<dbReference type="PANTHER" id="PTHR30606">
    <property type="entry name" value="LIPID A BIOSYNTHESIS LAUROYL ACYLTRANSFERASE"/>
    <property type="match status" value="1"/>
</dbReference>
<dbReference type="AlphaFoldDB" id="A0A0F9UIL4"/>
<comment type="subcellular location">
    <subcellularLocation>
        <location evidence="1">Cell inner membrane</location>
    </subcellularLocation>
</comment>
<keyword evidence="5" id="KW-0472">Membrane</keyword>
<evidence type="ECO:0000256" key="4">
    <source>
        <dbReference type="ARBA" id="ARBA00022679"/>
    </source>
</evidence>
<evidence type="ECO:0008006" key="8">
    <source>
        <dbReference type="Google" id="ProtNLM"/>
    </source>
</evidence>
<protein>
    <recommendedName>
        <fullName evidence="8">Lipid A biosynthesis acyltransferase</fullName>
    </recommendedName>
</protein>
<accession>A0A0F9UIL4</accession>
<dbReference type="PANTHER" id="PTHR30606:SF10">
    <property type="entry name" value="PHOSPHATIDYLINOSITOL MANNOSIDE ACYLTRANSFERASE"/>
    <property type="match status" value="1"/>
</dbReference>
<evidence type="ECO:0000256" key="3">
    <source>
        <dbReference type="ARBA" id="ARBA00022519"/>
    </source>
</evidence>
<dbReference type="GO" id="GO:1901137">
    <property type="term" value="P:carbohydrate derivative biosynthetic process"/>
    <property type="evidence" value="ECO:0007669"/>
    <property type="project" value="UniProtKB-ARBA"/>
</dbReference>
<name>A0A0F9UIL4_9ZZZZ</name>
<keyword evidence="3" id="KW-0997">Cell inner membrane</keyword>
<gene>
    <name evidence="7" type="ORF">LCGC14_0602710</name>
</gene>
<dbReference type="GO" id="GO:0005886">
    <property type="term" value="C:plasma membrane"/>
    <property type="evidence" value="ECO:0007669"/>
    <property type="project" value="UniProtKB-SubCell"/>
</dbReference>
<dbReference type="GO" id="GO:0016746">
    <property type="term" value="F:acyltransferase activity"/>
    <property type="evidence" value="ECO:0007669"/>
    <property type="project" value="UniProtKB-KW"/>
</dbReference>
<evidence type="ECO:0000256" key="6">
    <source>
        <dbReference type="ARBA" id="ARBA00023315"/>
    </source>
</evidence>
<dbReference type="PIRSF" id="PIRSF026649">
    <property type="entry name" value="MsbB"/>
    <property type="match status" value="1"/>
</dbReference>
<evidence type="ECO:0000256" key="2">
    <source>
        <dbReference type="ARBA" id="ARBA00022475"/>
    </source>
</evidence>
<evidence type="ECO:0000256" key="1">
    <source>
        <dbReference type="ARBA" id="ARBA00004533"/>
    </source>
</evidence>
<dbReference type="CDD" id="cd07984">
    <property type="entry name" value="LPLAT_LABLAT-like"/>
    <property type="match status" value="1"/>
</dbReference>
<sequence>MASLKELFEFSLFKIAKAPLSILSRKLCLALGQTLGLAFYYLDKKHRLIALANLKIAFGKELPSSELKRIARNSFMHFGKTLMDIIKLPQLKEEKINTLINVEGEENLLKALREKKGVLPFSAHYGSWEIAMSFFTTKGKLSGVARALDNKLLEKELLKLRTSHGSRIIYKHQAAKKILRSLQAGEMVAFLIDQNVLRRQAVFVDFFGKKAATTPSLASFSLKTKSPLIPVFCYPTSSHAYHIKIFSPLSITLEGNYNQDVLKITQICTKIIENQIRKNPDYWLWFHNRWKTRPEEEEA</sequence>